<keyword evidence="2" id="KW-0436">Ligase</keyword>
<dbReference type="InterPro" id="IPR041628">
    <property type="entry name" value="ChlI/MoxR_AAA_lid"/>
</dbReference>
<dbReference type="OrthoDB" id="9775079at2"/>
<evidence type="ECO:0000313" key="2">
    <source>
        <dbReference type="EMBL" id="ADD43254.1"/>
    </source>
</evidence>
<proteinExistence type="predicted"/>
<dbReference type="AlphaFoldDB" id="D3PWN2"/>
<dbReference type="Gene3D" id="3.40.50.300">
    <property type="entry name" value="P-loop containing nucleotide triphosphate hydrolases"/>
    <property type="match status" value="1"/>
</dbReference>
<dbReference type="InterPro" id="IPR011704">
    <property type="entry name" value="ATPase_dyneun-rel_AAA"/>
</dbReference>
<dbReference type="GO" id="GO:0016851">
    <property type="term" value="F:magnesium chelatase activity"/>
    <property type="evidence" value="ECO:0007669"/>
    <property type="project" value="UniProtKB-EC"/>
</dbReference>
<keyword evidence="3" id="KW-1185">Reference proteome</keyword>
<gene>
    <name evidence="2" type="ordered locus">Snas_3594</name>
</gene>
<dbReference type="eggNOG" id="COG1239">
    <property type="taxonomic scope" value="Bacteria"/>
</dbReference>
<organism evidence="2 3">
    <name type="scientific">Stackebrandtia nassauensis (strain DSM 44728 / CIP 108903 / NRRL B-16338 / NBRC 102104 / LLR-40K-21)</name>
    <dbReference type="NCBI Taxonomy" id="446470"/>
    <lineage>
        <taxon>Bacteria</taxon>
        <taxon>Bacillati</taxon>
        <taxon>Actinomycetota</taxon>
        <taxon>Actinomycetes</taxon>
        <taxon>Glycomycetales</taxon>
        <taxon>Glycomycetaceae</taxon>
        <taxon>Stackebrandtia</taxon>
    </lineage>
</organism>
<dbReference type="InterPro" id="IPR003593">
    <property type="entry name" value="AAA+_ATPase"/>
</dbReference>
<sequence length="310" mass="33686">MTDDIQVLPYSYVVGQDALKHALEISYVSRGSGGVLIAGERGTAKSTTVRAFTRMVNDRLPVTLPINATDDRVLGGWRIEELMRGEARPQPGLLETANDGVLYIDEVNLLDDHLVNVILDVASTGILVVQREGRDEQIPVSFTLVGTMNPEEGGLRPQLLDRFGMAVPVSTETDVGRRAEILSTVLRFDVEGALPSSTWLSQGTRNDQARREALNAARDRVSDSVVSDKIVDLCAQVATEFKATGHRSEIVMVNAARAETALDGRTAVEPRDVAAVAPFALLHRRPEAAFAEDLSWTAADQKLLDALTTE</sequence>
<dbReference type="Pfam" id="PF07728">
    <property type="entry name" value="AAA_5"/>
    <property type="match status" value="1"/>
</dbReference>
<dbReference type="KEGG" id="sna:Snas_3594"/>
<dbReference type="GO" id="GO:0016887">
    <property type="term" value="F:ATP hydrolysis activity"/>
    <property type="evidence" value="ECO:0007669"/>
    <property type="project" value="InterPro"/>
</dbReference>
<accession>D3PWN2</accession>
<dbReference type="CDD" id="cd00009">
    <property type="entry name" value="AAA"/>
    <property type="match status" value="1"/>
</dbReference>
<dbReference type="RefSeq" id="WP_013018825.1">
    <property type="nucleotide sequence ID" value="NC_013947.1"/>
</dbReference>
<dbReference type="Proteomes" id="UP000000844">
    <property type="component" value="Chromosome"/>
</dbReference>
<dbReference type="InterPro" id="IPR027417">
    <property type="entry name" value="P-loop_NTPase"/>
</dbReference>
<dbReference type="PANTHER" id="PTHR35023">
    <property type="entry name" value="CHELATASE-RELATED"/>
    <property type="match status" value="1"/>
</dbReference>
<dbReference type="STRING" id="446470.Snas_3594"/>
<evidence type="ECO:0000313" key="3">
    <source>
        <dbReference type="Proteomes" id="UP000000844"/>
    </source>
</evidence>
<name>D3PWN2_STANL</name>
<reference evidence="2 3" key="1">
    <citation type="journal article" date="2009" name="Stand. Genomic Sci.">
        <title>Complete genome sequence of Stackebrandtia nassauensis type strain (LLR-40K-21).</title>
        <authorList>
            <person name="Munk C."/>
            <person name="Lapidus A."/>
            <person name="Copeland A."/>
            <person name="Jando M."/>
            <person name="Mayilraj S."/>
            <person name="Glavina Del Rio T."/>
            <person name="Nolan M."/>
            <person name="Chen F."/>
            <person name="Lucas S."/>
            <person name="Tice H."/>
            <person name="Cheng J.F."/>
            <person name="Han C."/>
            <person name="Detter J.C."/>
            <person name="Bruce D."/>
            <person name="Goodwin L."/>
            <person name="Chain P."/>
            <person name="Pitluck S."/>
            <person name="Goker M."/>
            <person name="Ovchinikova G."/>
            <person name="Pati A."/>
            <person name="Ivanova N."/>
            <person name="Mavromatis K."/>
            <person name="Chen A."/>
            <person name="Palaniappan K."/>
            <person name="Land M."/>
            <person name="Hauser L."/>
            <person name="Chang Y.J."/>
            <person name="Jeffries C.D."/>
            <person name="Bristow J."/>
            <person name="Eisen J.A."/>
            <person name="Markowitz V."/>
            <person name="Hugenholtz P."/>
            <person name="Kyrpides N.C."/>
            <person name="Klenk H.P."/>
        </authorList>
    </citation>
    <scope>NUCLEOTIDE SEQUENCE [LARGE SCALE GENOMIC DNA]</scope>
    <source>
        <strain evidence="3">DSM 44728 / CIP 108903 / NRRL B-16338 / NBRC 102104 / LLR-40K-21</strain>
    </source>
</reference>
<feature type="domain" description="AAA+ ATPase" evidence="1">
    <location>
        <begin position="31"/>
        <end position="173"/>
    </location>
</feature>
<dbReference type="InterPro" id="IPR052989">
    <property type="entry name" value="Mg-chelatase_DI-like"/>
</dbReference>
<dbReference type="Pfam" id="PF17863">
    <property type="entry name" value="AAA_lid_2"/>
    <property type="match status" value="1"/>
</dbReference>
<dbReference type="Gene3D" id="1.10.8.80">
    <property type="entry name" value="Magnesium chelatase subunit I, C-Terminal domain"/>
    <property type="match status" value="1"/>
</dbReference>
<dbReference type="HOGENOM" id="CLU_016684_0_1_11"/>
<protein>
    <submittedName>
        <fullName evidence="2">Magnesium chelatase</fullName>
        <ecNumber evidence="2">6.6.1.1</ecNumber>
    </submittedName>
</protein>
<dbReference type="EC" id="6.6.1.1" evidence="2"/>
<evidence type="ECO:0000259" key="1">
    <source>
        <dbReference type="SMART" id="SM00382"/>
    </source>
</evidence>
<dbReference type="SMART" id="SM00382">
    <property type="entry name" value="AAA"/>
    <property type="match status" value="1"/>
</dbReference>
<dbReference type="EMBL" id="CP001778">
    <property type="protein sequence ID" value="ADD43254.1"/>
    <property type="molecule type" value="Genomic_DNA"/>
</dbReference>
<dbReference type="PANTHER" id="PTHR35023:SF1">
    <property type="entry name" value="MG-PROTOPORPHYRIN IX CHELATASE"/>
    <property type="match status" value="1"/>
</dbReference>
<dbReference type="SUPFAM" id="SSF52540">
    <property type="entry name" value="P-loop containing nucleoside triphosphate hydrolases"/>
    <property type="match status" value="1"/>
</dbReference>
<dbReference type="GO" id="GO:0005524">
    <property type="term" value="F:ATP binding"/>
    <property type="evidence" value="ECO:0007669"/>
    <property type="project" value="InterPro"/>
</dbReference>